<dbReference type="SMART" id="SM00868">
    <property type="entry name" value="zf-AD"/>
    <property type="match status" value="2"/>
</dbReference>
<keyword evidence="4 6" id="KW-0862">Zinc</keyword>
<evidence type="ECO:0000256" key="4">
    <source>
        <dbReference type="ARBA" id="ARBA00022833"/>
    </source>
</evidence>
<feature type="binding site" evidence="6">
    <location>
        <position position="153"/>
    </location>
    <ligand>
        <name>Zn(2+)</name>
        <dbReference type="ChEBI" id="CHEBI:29105"/>
    </ligand>
</feature>
<reference evidence="10" key="1">
    <citation type="journal article" date="2023" name="Insect Mol. Biol.">
        <title>Genome sequencing provides insights into the evolution of gene families encoding plant cell wall-degrading enzymes in longhorned beetles.</title>
        <authorList>
            <person name="Shin N.R."/>
            <person name="Okamura Y."/>
            <person name="Kirsch R."/>
            <person name="Pauchet Y."/>
        </authorList>
    </citation>
    <scope>NUCLEOTIDE SEQUENCE</scope>
    <source>
        <strain evidence="10">AMC_N1</strain>
    </source>
</reference>
<feature type="domain" description="ZAD" evidence="9">
    <location>
        <begin position="105"/>
        <end position="180"/>
    </location>
</feature>
<protein>
    <recommendedName>
        <fullName evidence="12">Zinc finger protein</fullName>
    </recommendedName>
</protein>
<feature type="domain" description="C2H2-type" evidence="8">
    <location>
        <begin position="636"/>
        <end position="659"/>
    </location>
</feature>
<dbReference type="InterPro" id="IPR036236">
    <property type="entry name" value="Znf_C2H2_sf"/>
</dbReference>
<dbReference type="PROSITE" id="PS00028">
    <property type="entry name" value="ZINC_FINGER_C2H2_1"/>
    <property type="match status" value="1"/>
</dbReference>
<dbReference type="InterPro" id="IPR050688">
    <property type="entry name" value="Zinc_finger/UBP_domain"/>
</dbReference>
<dbReference type="Pfam" id="PF13909">
    <property type="entry name" value="zf-H2C2_5"/>
    <property type="match status" value="1"/>
</dbReference>
<evidence type="ECO:0000256" key="3">
    <source>
        <dbReference type="ARBA" id="ARBA00022771"/>
    </source>
</evidence>
<evidence type="ECO:0000259" key="8">
    <source>
        <dbReference type="PROSITE" id="PS50157"/>
    </source>
</evidence>
<evidence type="ECO:0000256" key="1">
    <source>
        <dbReference type="ARBA" id="ARBA00022723"/>
    </source>
</evidence>
<dbReference type="GO" id="GO:0005634">
    <property type="term" value="C:nucleus"/>
    <property type="evidence" value="ECO:0007669"/>
    <property type="project" value="InterPro"/>
</dbReference>
<evidence type="ECO:0000256" key="6">
    <source>
        <dbReference type="PROSITE-ProRule" id="PRU01263"/>
    </source>
</evidence>
<evidence type="ECO:0000313" key="10">
    <source>
        <dbReference type="EMBL" id="KAJ8957843.1"/>
    </source>
</evidence>
<keyword evidence="3 5" id="KW-0863">Zinc-finger</keyword>
<comment type="caution">
    <text evidence="10">The sequence shown here is derived from an EMBL/GenBank/DDBJ whole genome shotgun (WGS) entry which is preliminary data.</text>
</comment>
<dbReference type="Gene3D" id="3.30.160.60">
    <property type="entry name" value="Classic Zinc Finger"/>
    <property type="match status" value="7"/>
</dbReference>
<dbReference type="Proteomes" id="UP001162162">
    <property type="component" value="Unassembled WGS sequence"/>
</dbReference>
<gene>
    <name evidence="10" type="ORF">NQ318_001839</name>
</gene>
<accession>A0AAV8Z3A1</accession>
<keyword evidence="2" id="KW-0677">Repeat</keyword>
<dbReference type="InterPro" id="IPR012934">
    <property type="entry name" value="Znf_AD"/>
</dbReference>
<dbReference type="PANTHER" id="PTHR24403:SF67">
    <property type="entry name" value="FI01116P-RELATED"/>
    <property type="match status" value="1"/>
</dbReference>
<organism evidence="10 11">
    <name type="scientific">Aromia moschata</name>
    <dbReference type="NCBI Taxonomy" id="1265417"/>
    <lineage>
        <taxon>Eukaryota</taxon>
        <taxon>Metazoa</taxon>
        <taxon>Ecdysozoa</taxon>
        <taxon>Arthropoda</taxon>
        <taxon>Hexapoda</taxon>
        <taxon>Insecta</taxon>
        <taxon>Pterygota</taxon>
        <taxon>Neoptera</taxon>
        <taxon>Endopterygota</taxon>
        <taxon>Coleoptera</taxon>
        <taxon>Polyphaga</taxon>
        <taxon>Cucujiformia</taxon>
        <taxon>Chrysomeloidea</taxon>
        <taxon>Cerambycidae</taxon>
        <taxon>Cerambycinae</taxon>
        <taxon>Callichromatini</taxon>
        <taxon>Aromia</taxon>
    </lineage>
</organism>
<feature type="binding site" evidence="6">
    <location>
        <position position="156"/>
    </location>
    <ligand>
        <name>Zn(2+)</name>
        <dbReference type="ChEBI" id="CHEBI:29105"/>
    </ligand>
</feature>
<evidence type="ECO:0000256" key="2">
    <source>
        <dbReference type="ARBA" id="ARBA00022737"/>
    </source>
</evidence>
<dbReference type="EMBL" id="JAPWTK010000020">
    <property type="protein sequence ID" value="KAJ8957843.1"/>
    <property type="molecule type" value="Genomic_DNA"/>
</dbReference>
<feature type="domain" description="C2H2-type" evidence="8">
    <location>
        <begin position="420"/>
        <end position="447"/>
    </location>
</feature>
<evidence type="ECO:0000256" key="7">
    <source>
        <dbReference type="SAM" id="MobiDB-lite"/>
    </source>
</evidence>
<evidence type="ECO:0000259" key="9">
    <source>
        <dbReference type="PROSITE" id="PS51915"/>
    </source>
</evidence>
<name>A0AAV8Z3A1_9CUCU</name>
<dbReference type="SMART" id="SM00355">
    <property type="entry name" value="ZnF_C2H2"/>
    <property type="match status" value="14"/>
</dbReference>
<dbReference type="GO" id="GO:0045944">
    <property type="term" value="P:positive regulation of transcription by RNA polymerase II"/>
    <property type="evidence" value="ECO:0007669"/>
    <property type="project" value="TreeGrafter"/>
</dbReference>
<dbReference type="Pfam" id="PF00096">
    <property type="entry name" value="zf-C2H2"/>
    <property type="match status" value="2"/>
</dbReference>
<evidence type="ECO:0000313" key="11">
    <source>
        <dbReference type="Proteomes" id="UP001162162"/>
    </source>
</evidence>
<feature type="binding site" evidence="6">
    <location>
        <position position="110"/>
    </location>
    <ligand>
        <name>Zn(2+)</name>
        <dbReference type="ChEBI" id="CHEBI:29105"/>
    </ligand>
</feature>
<feature type="compositionally biased region" description="Basic and acidic residues" evidence="7">
    <location>
        <begin position="203"/>
        <end position="219"/>
    </location>
</feature>
<dbReference type="AlphaFoldDB" id="A0AAV8Z3A1"/>
<feature type="domain" description="C2H2-type" evidence="8">
    <location>
        <begin position="264"/>
        <end position="291"/>
    </location>
</feature>
<keyword evidence="11" id="KW-1185">Reference proteome</keyword>
<feature type="region of interest" description="Disordered" evidence="7">
    <location>
        <begin position="203"/>
        <end position="228"/>
    </location>
</feature>
<sequence>MKNRVITCRLCCKAVNHDCQEGINAIRTEMLKILMPQLDLGITKNPSICKECNASLEASFQFKSVCLYTEDIITPFMENNDVIDLRDVYRKEKMDMHNALKETQYVCRFCMDPFEKEDCINVNEDKQTVFWQDMAQKCLPELNMKSSMEIFVCKPCLGSLQENFNFVTKCIETEEKIEAYVTSRPSKCTGNVELKDVMQYEGNIKRESNDNEGKGDLRESSSNAKLSNSPRIKMEIEGDEFEERIQSVAYLKTEVEEVELTELFKCDICDYTSKIKEALTDHEKLHIPRKIQLPKQDMGKFKCDECDYSTTKRIWFNNHVEKHSDPNFLKEFRCTLCPFRGSTKLKFVSHLQTHGILEDKCFKCPDCPYASNTLSGLKTHVLMHVKPELVETYKCDMCEFQSKYQRSLNAHKGTHGEATLECYHCATRFKTKSTLIKHLNIHRPREQRKTYKCPDCDYTTISKTLLTRHMDYHKAPEDVQKFLCMHCDFSSIRKEKLKVHMLTHRNKSQLEMHKCPECDYETKWRYNLKKHAMKHKSSSEAATYKCPKCDYRTKYEQALKFHVLDHEGALPIFECAQCDFRTKVKNNLRQHVNRKHKSFEEARKHYCPHCDYVSRDKAGVKVHLATHDDSEEAQKYRCQQCPFKTKHQTSLIAHMEVHTDHFVYTCDFCEVKVRYSSNFRRHLIMCLDRRSGKS</sequence>
<dbReference type="PROSITE" id="PS51915">
    <property type="entry name" value="ZAD"/>
    <property type="match status" value="1"/>
</dbReference>
<feature type="domain" description="C2H2-type" evidence="8">
    <location>
        <begin position="451"/>
        <end position="478"/>
    </location>
</feature>
<dbReference type="PROSITE" id="PS50157">
    <property type="entry name" value="ZINC_FINGER_C2H2_2"/>
    <property type="match status" value="5"/>
</dbReference>
<dbReference type="PANTHER" id="PTHR24403">
    <property type="entry name" value="ZINC FINGER PROTEIN"/>
    <property type="match status" value="1"/>
</dbReference>
<dbReference type="GO" id="GO:0008270">
    <property type="term" value="F:zinc ion binding"/>
    <property type="evidence" value="ECO:0007669"/>
    <property type="project" value="UniProtKB-UniRule"/>
</dbReference>
<feature type="domain" description="C2H2-type" evidence="8">
    <location>
        <begin position="544"/>
        <end position="571"/>
    </location>
</feature>
<feature type="binding site" evidence="6">
    <location>
        <position position="107"/>
    </location>
    <ligand>
        <name>Zn(2+)</name>
        <dbReference type="ChEBI" id="CHEBI:29105"/>
    </ligand>
</feature>
<dbReference type="SUPFAM" id="SSF57667">
    <property type="entry name" value="beta-beta-alpha zinc fingers"/>
    <property type="match status" value="6"/>
</dbReference>
<evidence type="ECO:0008006" key="12">
    <source>
        <dbReference type="Google" id="ProtNLM"/>
    </source>
</evidence>
<keyword evidence="1 6" id="KW-0479">Metal-binding</keyword>
<proteinExistence type="predicted"/>
<evidence type="ECO:0000256" key="5">
    <source>
        <dbReference type="PROSITE-ProRule" id="PRU00042"/>
    </source>
</evidence>
<dbReference type="InterPro" id="IPR013087">
    <property type="entry name" value="Znf_C2H2_type"/>
</dbReference>